<organism evidence="1 2">
    <name type="scientific">Pedobacter miscanthi</name>
    <dbReference type="NCBI Taxonomy" id="2259170"/>
    <lineage>
        <taxon>Bacteria</taxon>
        <taxon>Pseudomonadati</taxon>
        <taxon>Bacteroidota</taxon>
        <taxon>Sphingobacteriia</taxon>
        <taxon>Sphingobacteriales</taxon>
        <taxon>Sphingobacteriaceae</taxon>
        <taxon>Pedobacter</taxon>
    </lineage>
</organism>
<keyword evidence="2" id="KW-1185">Reference proteome</keyword>
<dbReference type="OrthoDB" id="770600at2"/>
<dbReference type="RefSeq" id="WP_113951394.1">
    <property type="nucleotide sequence ID" value="NZ_QNQU01000027.1"/>
</dbReference>
<accession>A0A366KMW2</accession>
<evidence type="ECO:0000313" key="1">
    <source>
        <dbReference type="EMBL" id="RBQ02985.1"/>
    </source>
</evidence>
<dbReference type="EMBL" id="QNQU01000027">
    <property type="protein sequence ID" value="RBQ02985.1"/>
    <property type="molecule type" value="Genomic_DNA"/>
</dbReference>
<evidence type="ECO:0000313" key="2">
    <source>
        <dbReference type="Proteomes" id="UP000252081"/>
    </source>
</evidence>
<dbReference type="AlphaFoldDB" id="A0A366KMW2"/>
<dbReference type="Proteomes" id="UP000252081">
    <property type="component" value="Unassembled WGS sequence"/>
</dbReference>
<protein>
    <submittedName>
        <fullName evidence="1">Uncharacterized protein</fullName>
    </submittedName>
</protein>
<comment type="caution">
    <text evidence="1">The sequence shown here is derived from an EMBL/GenBank/DDBJ whole genome shotgun (WGS) entry which is preliminary data.</text>
</comment>
<proteinExistence type="predicted"/>
<gene>
    <name evidence="1" type="ORF">DRW42_23900</name>
</gene>
<reference evidence="1 2" key="1">
    <citation type="submission" date="2018-07" db="EMBL/GenBank/DDBJ databases">
        <title>A draft genome of a endophytic bacteria, a new species of Pedobacter.</title>
        <authorList>
            <person name="Zhang Z.D."/>
            <person name="Chen Z.J."/>
        </authorList>
    </citation>
    <scope>NUCLEOTIDE SEQUENCE [LARGE SCALE GENOMIC DNA]</scope>
    <source>
        <strain evidence="1 2">RS10</strain>
    </source>
</reference>
<sequence>MDDSAVKITFEKLTELVKALSNKEKQSLMNILMQEKQFIVQETAVAYLKSDEISFEEKWQQSLSAKEFEKLAHNNIQQLPWKQL</sequence>
<name>A0A366KMW2_9SPHI</name>